<proteinExistence type="predicted"/>
<dbReference type="AlphaFoldDB" id="A0A392S683"/>
<name>A0A392S683_9FABA</name>
<dbReference type="Proteomes" id="UP000265520">
    <property type="component" value="Unassembled WGS sequence"/>
</dbReference>
<protein>
    <submittedName>
        <fullName evidence="1">Uncharacterized protein</fullName>
    </submittedName>
</protein>
<evidence type="ECO:0000313" key="1">
    <source>
        <dbReference type="EMBL" id="MCI43694.1"/>
    </source>
</evidence>
<sequence>ARTTRIVTNLSRRLPGSLLRCRLGGGGAMRTPPPRHLFTPLGLLKSSPPAISFNSPGTEARI</sequence>
<accession>A0A392S683</accession>
<feature type="non-terminal residue" evidence="1">
    <location>
        <position position="1"/>
    </location>
</feature>
<reference evidence="1 2" key="1">
    <citation type="journal article" date="2018" name="Front. Plant Sci.">
        <title>Red Clover (Trifolium pratense) and Zigzag Clover (T. medium) - A Picture of Genomic Similarities and Differences.</title>
        <authorList>
            <person name="Dluhosova J."/>
            <person name="Istvanek J."/>
            <person name="Nedelnik J."/>
            <person name="Repkova J."/>
        </authorList>
    </citation>
    <scope>NUCLEOTIDE SEQUENCE [LARGE SCALE GENOMIC DNA]</scope>
    <source>
        <strain evidence="2">cv. 10/8</strain>
        <tissue evidence="1">Leaf</tissue>
    </source>
</reference>
<comment type="caution">
    <text evidence="1">The sequence shown here is derived from an EMBL/GenBank/DDBJ whole genome shotgun (WGS) entry which is preliminary data.</text>
</comment>
<keyword evidence="2" id="KW-1185">Reference proteome</keyword>
<organism evidence="1 2">
    <name type="scientific">Trifolium medium</name>
    <dbReference type="NCBI Taxonomy" id="97028"/>
    <lineage>
        <taxon>Eukaryota</taxon>
        <taxon>Viridiplantae</taxon>
        <taxon>Streptophyta</taxon>
        <taxon>Embryophyta</taxon>
        <taxon>Tracheophyta</taxon>
        <taxon>Spermatophyta</taxon>
        <taxon>Magnoliopsida</taxon>
        <taxon>eudicotyledons</taxon>
        <taxon>Gunneridae</taxon>
        <taxon>Pentapetalae</taxon>
        <taxon>rosids</taxon>
        <taxon>fabids</taxon>
        <taxon>Fabales</taxon>
        <taxon>Fabaceae</taxon>
        <taxon>Papilionoideae</taxon>
        <taxon>50 kb inversion clade</taxon>
        <taxon>NPAAA clade</taxon>
        <taxon>Hologalegina</taxon>
        <taxon>IRL clade</taxon>
        <taxon>Trifolieae</taxon>
        <taxon>Trifolium</taxon>
    </lineage>
</organism>
<evidence type="ECO:0000313" key="2">
    <source>
        <dbReference type="Proteomes" id="UP000265520"/>
    </source>
</evidence>
<dbReference type="EMBL" id="LXQA010320886">
    <property type="protein sequence ID" value="MCI43694.1"/>
    <property type="molecule type" value="Genomic_DNA"/>
</dbReference>